<reference evidence="2" key="2">
    <citation type="journal article" date="1996" name="Mol. Gen. Genet.">
        <title>A gene cluster involved in nogalamycin biosynthesis from Streptomyces nogalater: sequence analysis and complementation of early-block mutations in the anthracycline pathway.</title>
        <authorList>
            <person name="Ylihonko K."/>
            <person name="Tuikkanen J."/>
            <person name="Jussila S."/>
            <person name="Cong L."/>
            <person name="Mantsala P."/>
        </authorList>
    </citation>
    <scope>NUCLEOTIDE SEQUENCE</scope>
    <source>
        <strain evidence="2">ATCC 27451</strain>
    </source>
</reference>
<dbReference type="InterPro" id="IPR036291">
    <property type="entry name" value="NAD(P)-bd_dom_sf"/>
</dbReference>
<feature type="domain" description="NAD-dependent epimerase/dehydratase" evidence="1">
    <location>
        <begin position="9"/>
        <end position="238"/>
    </location>
</feature>
<accession>O54256</accession>
<dbReference type="PIR" id="T46669">
    <property type="entry name" value="T46669"/>
</dbReference>
<organism evidence="2">
    <name type="scientific">Streptomyces nogalater</name>
    <dbReference type="NCBI Taxonomy" id="38314"/>
    <lineage>
        <taxon>Bacteria</taxon>
        <taxon>Bacillati</taxon>
        <taxon>Actinomycetota</taxon>
        <taxon>Actinomycetes</taxon>
        <taxon>Kitasatosporales</taxon>
        <taxon>Streptomycetaceae</taxon>
        <taxon>Streptomyces</taxon>
    </lineage>
</organism>
<dbReference type="Pfam" id="PF01370">
    <property type="entry name" value="Epimerase"/>
    <property type="match status" value="1"/>
</dbReference>
<evidence type="ECO:0000313" key="3">
    <source>
        <dbReference type="EMBL" id="MFC5656169.1"/>
    </source>
</evidence>
<reference evidence="3" key="5">
    <citation type="journal article" date="2014" name="Int. J. Syst. Evol. Microbiol.">
        <title>Complete genome of a new Firmicutes species belonging to the dominant human colonic microbiota ('Ruminococcus bicirculans') reveals two chromosomes and a selective capacity to utilize plant glucans.</title>
        <authorList>
            <consortium name="NISC Comparative Sequencing Program"/>
            <person name="Wegmann U."/>
            <person name="Louis P."/>
            <person name="Goesmann A."/>
            <person name="Henrissat B."/>
            <person name="Duncan S.H."/>
            <person name="Flint H.J."/>
        </authorList>
    </citation>
    <scope>NUCLEOTIDE SEQUENCE</scope>
    <source>
        <strain evidence="3">CGMCC 4.1442</strain>
    </source>
</reference>
<dbReference type="GO" id="GO:0008168">
    <property type="term" value="F:methyltransferase activity"/>
    <property type="evidence" value="ECO:0007669"/>
    <property type="project" value="UniProtKB-KW"/>
</dbReference>
<evidence type="ECO:0000313" key="2">
    <source>
        <dbReference type="EMBL" id="CAA12010.1"/>
    </source>
</evidence>
<dbReference type="EMBL" id="JBHSOE010000015">
    <property type="protein sequence ID" value="MFC5656169.1"/>
    <property type="molecule type" value="Genomic_DNA"/>
</dbReference>
<dbReference type="PANTHER" id="PTHR43245">
    <property type="entry name" value="BIFUNCTIONAL POLYMYXIN RESISTANCE PROTEIN ARNA"/>
    <property type="match status" value="1"/>
</dbReference>
<keyword evidence="2" id="KW-0808">Transferase</keyword>
<dbReference type="InterPro" id="IPR050177">
    <property type="entry name" value="Lipid_A_modif_metabolic_enz"/>
</dbReference>
<dbReference type="Gene3D" id="3.40.50.720">
    <property type="entry name" value="NAD(P)-binding Rossmann-like Domain"/>
    <property type="match status" value="1"/>
</dbReference>
<evidence type="ECO:0000313" key="4">
    <source>
        <dbReference type="Proteomes" id="UP001596065"/>
    </source>
</evidence>
<dbReference type="AlphaFoldDB" id="O54256"/>
<reference evidence="2" key="4">
    <citation type="submission" date="1999-10" db="EMBL/GenBank/DDBJ databases">
        <authorList>
            <person name="Ylihonko K.P.J."/>
        </authorList>
    </citation>
    <scope>NUCLEOTIDE SEQUENCE</scope>
    <source>
        <strain evidence="2">ATCC 27451</strain>
    </source>
</reference>
<dbReference type="GO" id="GO:0032259">
    <property type="term" value="P:methylation"/>
    <property type="evidence" value="ECO:0007669"/>
    <property type="project" value="UniProtKB-KW"/>
</dbReference>
<protein>
    <submittedName>
        <fullName evidence="3">NAD-dependent epimerase/dehydratase family protein</fullName>
    </submittedName>
    <submittedName>
        <fullName evidence="2">SnogG</fullName>
    </submittedName>
</protein>
<name>O54256_STRNO</name>
<keyword evidence="4" id="KW-1185">Reference proteome</keyword>
<dbReference type="InterPro" id="IPR001509">
    <property type="entry name" value="Epimerase_deHydtase"/>
</dbReference>
<reference evidence="2" key="3">
    <citation type="journal article" date="1997" name="Mol. Gen. Genet.">
        <title>Characterization of Streptomyces nogalater genes encoding enzymes involved in glycosylation steps in nogalamycin biosynthesis.</title>
        <authorList>
            <person name="Torkkell S."/>
            <person name="Ylihonko K."/>
            <person name="Hakala J."/>
            <person name="Skurnik M."/>
            <person name="Mantsala P."/>
        </authorList>
    </citation>
    <scope>NUCLEOTIDE SEQUENCE</scope>
    <source>
        <strain evidence="2">ATCC 27451</strain>
    </source>
</reference>
<dbReference type="SUPFAM" id="SSF51735">
    <property type="entry name" value="NAD(P)-binding Rossmann-fold domains"/>
    <property type="match status" value="1"/>
</dbReference>
<dbReference type="Proteomes" id="UP001596065">
    <property type="component" value="Unassembled WGS sequence"/>
</dbReference>
<gene>
    <name evidence="2" type="primary">snogG</name>
    <name evidence="3" type="ORF">ACFP3J_11810</name>
</gene>
<reference evidence="2" key="1">
    <citation type="journal article" date="1996" name="Microbiology">
        <title>Production of hybrid anthracycline antibiotics by heterologous expression of Streptomyces nogalater nogalamycin biosynthesis genes.</title>
        <authorList>
            <person name="Ylihonko K."/>
            <person name="Hakala J."/>
            <person name="Kunnari T."/>
            <person name="Mantsala P."/>
        </authorList>
    </citation>
    <scope>NUCLEOTIDE SEQUENCE</scope>
    <source>
        <strain evidence="2">ATCC 27451</strain>
    </source>
</reference>
<dbReference type="EMBL" id="AJ224512">
    <property type="protein sequence ID" value="CAA12010.1"/>
    <property type="molecule type" value="Genomic_DNA"/>
</dbReference>
<reference evidence="4" key="6">
    <citation type="journal article" date="2019" name="Int. J. Syst. Evol. Microbiol.">
        <title>The Global Catalogue of Microorganisms (GCM) 10K type strain sequencing project: providing services to taxonomists for standard genome sequencing and annotation.</title>
        <authorList>
            <consortium name="The Broad Institute Genomics Platform"/>
            <consortium name="The Broad Institute Genome Sequencing Center for Infectious Disease"/>
            <person name="Wu L."/>
            <person name="Ma J."/>
        </authorList>
    </citation>
    <scope>NUCLEOTIDE SEQUENCE [LARGE SCALE GENOMIC DNA]</scope>
    <source>
        <strain evidence="4">KCTC 5701</strain>
    </source>
</reference>
<reference evidence="3" key="7">
    <citation type="submission" date="2024-09" db="EMBL/GenBank/DDBJ databases">
        <authorList>
            <person name="Sun Q."/>
            <person name="Mori K."/>
        </authorList>
    </citation>
    <scope>NUCLEOTIDE SEQUENCE</scope>
    <source>
        <strain evidence="3">CGMCC 4.1442</strain>
    </source>
</reference>
<dbReference type="PANTHER" id="PTHR43245:SF13">
    <property type="entry name" value="UDP-D-APIOSE_UDP-D-XYLOSE SYNTHASE 2"/>
    <property type="match status" value="1"/>
</dbReference>
<sequence>MTAGIPRTVAVVGATGCVGRHVCDAFTRAGHDVVALARRAPAGPGRHPHRFLACDPAGLAPRDLADLFQDARVDTVVNAAGGWLNTEDDNRYHHVRLVERLLAGTALMARTPRLVQIGSVHEYGPVPAGDAVDESREPRPVTVYARTKHAGSQAVLRATRAGDADGVVLRAVNVCGPWVTPASFLGTVTRRLSEAAPGEPVELTLSDARRDFVDGRDLADAVLRAATRPVTGEIFNIGRGEALPIRSLVALLLDVAGLPPGTVKERLQEVASRGGDWTRVDTRRARRLLGWRPRIDLRTSLHDMWREALTGLPPATGSHGDGYRESAL</sequence>
<proteinExistence type="predicted"/>
<keyword evidence="2" id="KW-0489">Methyltransferase</keyword>
<dbReference type="RefSeq" id="WP_344346070.1">
    <property type="nucleotide sequence ID" value="NZ_BAAASM010000002.1"/>
</dbReference>
<evidence type="ECO:0000259" key="1">
    <source>
        <dbReference type="Pfam" id="PF01370"/>
    </source>
</evidence>